<evidence type="ECO:0000313" key="2">
    <source>
        <dbReference type="Proteomes" id="UP000308600"/>
    </source>
</evidence>
<protein>
    <submittedName>
        <fullName evidence="1">Uncharacterized protein</fullName>
    </submittedName>
</protein>
<organism evidence="1 2">
    <name type="scientific">Pluteus cervinus</name>
    <dbReference type="NCBI Taxonomy" id="181527"/>
    <lineage>
        <taxon>Eukaryota</taxon>
        <taxon>Fungi</taxon>
        <taxon>Dikarya</taxon>
        <taxon>Basidiomycota</taxon>
        <taxon>Agaricomycotina</taxon>
        <taxon>Agaricomycetes</taxon>
        <taxon>Agaricomycetidae</taxon>
        <taxon>Agaricales</taxon>
        <taxon>Pluteineae</taxon>
        <taxon>Pluteaceae</taxon>
        <taxon>Pluteus</taxon>
    </lineage>
</organism>
<proteinExistence type="predicted"/>
<keyword evidence="2" id="KW-1185">Reference proteome</keyword>
<dbReference type="EMBL" id="ML208388">
    <property type="protein sequence ID" value="TFK67010.1"/>
    <property type="molecule type" value="Genomic_DNA"/>
</dbReference>
<gene>
    <name evidence="1" type="ORF">BDN72DRAFT_843569</name>
</gene>
<evidence type="ECO:0000313" key="1">
    <source>
        <dbReference type="EMBL" id="TFK67010.1"/>
    </source>
</evidence>
<reference evidence="1 2" key="1">
    <citation type="journal article" date="2019" name="Nat. Ecol. Evol.">
        <title>Megaphylogeny resolves global patterns of mushroom evolution.</title>
        <authorList>
            <person name="Varga T."/>
            <person name="Krizsan K."/>
            <person name="Foldi C."/>
            <person name="Dima B."/>
            <person name="Sanchez-Garcia M."/>
            <person name="Sanchez-Ramirez S."/>
            <person name="Szollosi G.J."/>
            <person name="Szarkandi J.G."/>
            <person name="Papp V."/>
            <person name="Albert L."/>
            <person name="Andreopoulos W."/>
            <person name="Angelini C."/>
            <person name="Antonin V."/>
            <person name="Barry K.W."/>
            <person name="Bougher N.L."/>
            <person name="Buchanan P."/>
            <person name="Buyck B."/>
            <person name="Bense V."/>
            <person name="Catcheside P."/>
            <person name="Chovatia M."/>
            <person name="Cooper J."/>
            <person name="Damon W."/>
            <person name="Desjardin D."/>
            <person name="Finy P."/>
            <person name="Geml J."/>
            <person name="Haridas S."/>
            <person name="Hughes K."/>
            <person name="Justo A."/>
            <person name="Karasinski D."/>
            <person name="Kautmanova I."/>
            <person name="Kiss B."/>
            <person name="Kocsube S."/>
            <person name="Kotiranta H."/>
            <person name="LaButti K.M."/>
            <person name="Lechner B.E."/>
            <person name="Liimatainen K."/>
            <person name="Lipzen A."/>
            <person name="Lukacs Z."/>
            <person name="Mihaltcheva S."/>
            <person name="Morgado L.N."/>
            <person name="Niskanen T."/>
            <person name="Noordeloos M.E."/>
            <person name="Ohm R.A."/>
            <person name="Ortiz-Santana B."/>
            <person name="Ovrebo C."/>
            <person name="Racz N."/>
            <person name="Riley R."/>
            <person name="Savchenko A."/>
            <person name="Shiryaev A."/>
            <person name="Soop K."/>
            <person name="Spirin V."/>
            <person name="Szebenyi C."/>
            <person name="Tomsovsky M."/>
            <person name="Tulloss R.E."/>
            <person name="Uehling J."/>
            <person name="Grigoriev I.V."/>
            <person name="Vagvolgyi C."/>
            <person name="Papp T."/>
            <person name="Martin F.M."/>
            <person name="Miettinen O."/>
            <person name="Hibbett D.S."/>
            <person name="Nagy L.G."/>
        </authorList>
    </citation>
    <scope>NUCLEOTIDE SEQUENCE [LARGE SCALE GENOMIC DNA]</scope>
    <source>
        <strain evidence="1 2">NL-1719</strain>
    </source>
</reference>
<accession>A0ACD3ANF3</accession>
<name>A0ACD3ANF3_9AGAR</name>
<sequence length="501" mass="57251">MHNVLSPISRLHPELLLCILKEVMNYSSNNDAVLLFTWICRHWRCTVLDTPLLWNEIRTTNTDFLQECISRSRHVPLTFRIHVAEPGYPDPIPTVLRCLPRTQRLHLSGDSVGTGVWPEEDINLWKRPAPLLKFLKVSGFAFPATLFSGCAPTLQTLHLTKCAFDPENFPPLPELRSLSIIDAPYGIPVWSVLDMLQTLPHLHSLVIRESLREEAFDQKLRLLPELRQLSLQSEVFGIVHEILTHITIPATAKIRIWVDQLKDTVEDEDNLRIVNAMLGCRVPSEMTIRSLHILSYEEGHEYSIIERNKEGEHVSIRVRFDGDTDMDIIEDILSILDLDDLEVLKVTDQYDNLIPSNEFWLPFCGLKNLQTVKLCTGFATNFVVHLFLAHRPLWDIVLPRSDPDLVLDGCEELAAATLSFKYIRTLVLEHFVESPQLDSLTSILGAVLRVRLFLNRRLGKLTVHGLAPMEEQEVSDLEYVVGKFTYHPLVRSEDDQDTATS</sequence>
<dbReference type="Proteomes" id="UP000308600">
    <property type="component" value="Unassembled WGS sequence"/>
</dbReference>